<name>A0A7W8JW22_9DEIO</name>
<accession>A0A7W8JW22</accession>
<reference evidence="1 2" key="1">
    <citation type="submission" date="2020-08" db="EMBL/GenBank/DDBJ databases">
        <title>Genomic Encyclopedia of Type Strains, Phase IV (KMG-IV): sequencing the most valuable type-strain genomes for metagenomic binning, comparative biology and taxonomic classification.</title>
        <authorList>
            <person name="Goeker M."/>
        </authorList>
    </citation>
    <scope>NUCLEOTIDE SEQUENCE [LARGE SCALE GENOMIC DNA]</scope>
    <source>
        <strain evidence="1 2">DSM 27939</strain>
    </source>
</reference>
<evidence type="ECO:0000313" key="2">
    <source>
        <dbReference type="Proteomes" id="UP000552709"/>
    </source>
</evidence>
<dbReference type="EMBL" id="JACHFL010000008">
    <property type="protein sequence ID" value="MBB5364030.1"/>
    <property type="molecule type" value="Genomic_DNA"/>
</dbReference>
<evidence type="ECO:0000313" key="1">
    <source>
        <dbReference type="EMBL" id="MBB5364030.1"/>
    </source>
</evidence>
<proteinExistence type="predicted"/>
<organism evidence="1 2">
    <name type="scientific">Deinococcus humi</name>
    <dbReference type="NCBI Taxonomy" id="662880"/>
    <lineage>
        <taxon>Bacteria</taxon>
        <taxon>Thermotogati</taxon>
        <taxon>Deinococcota</taxon>
        <taxon>Deinococci</taxon>
        <taxon>Deinococcales</taxon>
        <taxon>Deinococcaceae</taxon>
        <taxon>Deinococcus</taxon>
    </lineage>
</organism>
<dbReference type="RefSeq" id="WP_184133826.1">
    <property type="nucleotide sequence ID" value="NZ_JACHFL010000008.1"/>
</dbReference>
<dbReference type="Proteomes" id="UP000552709">
    <property type="component" value="Unassembled WGS sequence"/>
</dbReference>
<gene>
    <name evidence="1" type="ORF">HNQ08_003137</name>
</gene>
<keyword evidence="2" id="KW-1185">Reference proteome</keyword>
<comment type="caution">
    <text evidence="1">The sequence shown here is derived from an EMBL/GenBank/DDBJ whole genome shotgun (WGS) entry which is preliminary data.</text>
</comment>
<dbReference type="AlphaFoldDB" id="A0A7W8JW22"/>
<protein>
    <submittedName>
        <fullName evidence="1">Uncharacterized protein</fullName>
    </submittedName>
</protein>
<sequence length="52" mass="5490">MRRATFLMIVLAIVCLALGGVLESPLLIGAGAGLSLKAWKMADIDELLVMFG</sequence>